<feature type="region of interest" description="Disordered" evidence="1">
    <location>
        <begin position="223"/>
        <end position="258"/>
    </location>
</feature>
<proteinExistence type="predicted"/>
<dbReference type="OrthoDB" id="337735at2759"/>
<reference evidence="2 3" key="1">
    <citation type="submission" date="2012-05" db="EMBL/GenBank/DDBJ databases">
        <title>Recombination and specialization in a pathogen metapopulation.</title>
        <authorList>
            <person name="Gardiner A."/>
            <person name="Kemen E."/>
            <person name="Schultz-Larsen T."/>
            <person name="MacLean D."/>
            <person name="Van Oosterhout C."/>
            <person name="Jones J.D.G."/>
        </authorList>
    </citation>
    <scope>NUCLEOTIDE SEQUENCE [LARGE SCALE GENOMIC DNA]</scope>
    <source>
        <strain evidence="2 3">Ac Nc2</strain>
    </source>
</reference>
<evidence type="ECO:0000256" key="1">
    <source>
        <dbReference type="SAM" id="MobiDB-lite"/>
    </source>
</evidence>
<dbReference type="SUPFAM" id="SSF47954">
    <property type="entry name" value="Cyclin-like"/>
    <property type="match status" value="1"/>
</dbReference>
<sequence length="258" mass="29461">MRETREEERELALIQTFSAVIESMIHSSESVSYSYHAKSKFEAFRAPSISIRDYLSRIHKFAACSPECFVLALVYIDRLHQMQGILLTDLNVHRVIITSVVVAAKFFDDHYYNNAYYAKVGGVPCSELNQLEVELLLMINFSLHVNTDTYVHYYNELSNHYIFTSPRHSLAPNVPVNGQFRHYVAPNQQSELVYITEVVPARPLHRSQPPLYPQACHRRAMEELEKSVGSNSTQHFVRQGSRSSGQKRRSAVALGVNA</sequence>
<accession>A0A024GRG7</accession>
<dbReference type="PANTHER" id="PTHR15615:SF108">
    <property type="entry name" value="PROTEIN CNPPD1"/>
    <property type="match status" value="1"/>
</dbReference>
<evidence type="ECO:0008006" key="4">
    <source>
        <dbReference type="Google" id="ProtNLM"/>
    </source>
</evidence>
<gene>
    <name evidence="2" type="ORF">BN9_106930</name>
</gene>
<organism evidence="2 3">
    <name type="scientific">Albugo candida</name>
    <dbReference type="NCBI Taxonomy" id="65357"/>
    <lineage>
        <taxon>Eukaryota</taxon>
        <taxon>Sar</taxon>
        <taxon>Stramenopiles</taxon>
        <taxon>Oomycota</taxon>
        <taxon>Peronosporomycetes</taxon>
        <taxon>Albuginales</taxon>
        <taxon>Albuginaceae</taxon>
        <taxon>Albugo</taxon>
    </lineage>
</organism>
<dbReference type="InterPro" id="IPR013922">
    <property type="entry name" value="Cyclin_PHO80-like"/>
</dbReference>
<evidence type="ECO:0000313" key="2">
    <source>
        <dbReference type="EMBL" id="CCI49379.1"/>
    </source>
</evidence>
<dbReference type="Proteomes" id="UP000053237">
    <property type="component" value="Unassembled WGS sequence"/>
</dbReference>
<dbReference type="GO" id="GO:0019901">
    <property type="term" value="F:protein kinase binding"/>
    <property type="evidence" value="ECO:0007669"/>
    <property type="project" value="InterPro"/>
</dbReference>
<protein>
    <recommendedName>
        <fullName evidence="4">Cyclin</fullName>
    </recommendedName>
</protein>
<comment type="caution">
    <text evidence="2">The sequence shown here is derived from an EMBL/GenBank/DDBJ whole genome shotgun (WGS) entry which is preliminary data.</text>
</comment>
<dbReference type="InterPro" id="IPR036915">
    <property type="entry name" value="Cyclin-like_sf"/>
</dbReference>
<keyword evidence="3" id="KW-1185">Reference proteome</keyword>
<dbReference type="Pfam" id="PF08613">
    <property type="entry name" value="Cyclin"/>
    <property type="match status" value="1"/>
</dbReference>
<dbReference type="Gene3D" id="1.10.472.10">
    <property type="entry name" value="Cyclin-like"/>
    <property type="match status" value="1"/>
</dbReference>
<dbReference type="EMBL" id="CAIX01000293">
    <property type="protein sequence ID" value="CCI49379.1"/>
    <property type="molecule type" value="Genomic_DNA"/>
</dbReference>
<dbReference type="PANTHER" id="PTHR15615">
    <property type="match status" value="1"/>
</dbReference>
<evidence type="ECO:0000313" key="3">
    <source>
        <dbReference type="Proteomes" id="UP000053237"/>
    </source>
</evidence>
<dbReference type="STRING" id="65357.A0A024GRG7"/>
<dbReference type="CDD" id="cd20558">
    <property type="entry name" value="CYCLIN_ScPCL7-like"/>
    <property type="match status" value="1"/>
</dbReference>
<name>A0A024GRG7_9STRA</name>
<dbReference type="AlphaFoldDB" id="A0A024GRG7"/>
<dbReference type="InParanoid" id="A0A024GRG7"/>